<evidence type="ECO:0000256" key="3">
    <source>
        <dbReference type="ARBA" id="ARBA00023038"/>
    </source>
</evidence>
<protein>
    <recommendedName>
        <fullName evidence="5">LIM zinc-binding domain-containing protein</fullName>
    </recommendedName>
</protein>
<dbReference type="InterPro" id="IPR001781">
    <property type="entry name" value="Znf_LIM"/>
</dbReference>
<comment type="caution">
    <text evidence="6">The sequence shown here is derived from an EMBL/GenBank/DDBJ whole genome shotgun (WGS) entry which is preliminary data.</text>
</comment>
<name>A0ABD1DCR5_CULPP</name>
<keyword evidence="3" id="KW-0440">LIM domain</keyword>
<evidence type="ECO:0000259" key="5">
    <source>
        <dbReference type="Pfam" id="PF00412"/>
    </source>
</evidence>
<organism evidence="6 7">
    <name type="scientific">Culex pipiens pipiens</name>
    <name type="common">Northern house mosquito</name>
    <dbReference type="NCBI Taxonomy" id="38569"/>
    <lineage>
        <taxon>Eukaryota</taxon>
        <taxon>Metazoa</taxon>
        <taxon>Ecdysozoa</taxon>
        <taxon>Arthropoda</taxon>
        <taxon>Hexapoda</taxon>
        <taxon>Insecta</taxon>
        <taxon>Pterygota</taxon>
        <taxon>Neoptera</taxon>
        <taxon>Endopterygota</taxon>
        <taxon>Diptera</taxon>
        <taxon>Nematocera</taxon>
        <taxon>Culicoidea</taxon>
        <taxon>Culicidae</taxon>
        <taxon>Culicinae</taxon>
        <taxon>Culicini</taxon>
        <taxon>Culex</taxon>
        <taxon>Culex</taxon>
    </lineage>
</organism>
<keyword evidence="2" id="KW-0862">Zinc</keyword>
<evidence type="ECO:0000313" key="7">
    <source>
        <dbReference type="Proteomes" id="UP001562425"/>
    </source>
</evidence>
<feature type="region of interest" description="Disordered" evidence="4">
    <location>
        <begin position="89"/>
        <end position="112"/>
    </location>
</feature>
<gene>
    <name evidence="6" type="ORF">pipiens_002518</name>
</gene>
<dbReference type="Proteomes" id="UP001562425">
    <property type="component" value="Unassembled WGS sequence"/>
</dbReference>
<evidence type="ECO:0000256" key="4">
    <source>
        <dbReference type="SAM" id="MobiDB-lite"/>
    </source>
</evidence>
<keyword evidence="1" id="KW-0479">Metal-binding</keyword>
<sequence length="348" mass="40179">MYENNHYHEECLRCNSCGLNLTGVNQKRARRFKNQILCDLHFADVALMECSDFMQQLRSFKPQSLGCAVARRKSSTTLIFPLPPQACSEKFGTSKQRGKPSPTDATSRDSGRGRVVWQLGKPGVQEQQEVCYRHAKVECGIISARGKSLGIRAWNEIFYSHSFVCIHPKCEDLWRKNVRSEGCSARVRQRLAQWRRSETGQRRNHFVQHSARMKEKFKQDDNAENQSSGLAATNHQCVRRILVGGTAECYQHWRTRKLLRSRRVGRFLCFVFNGLFPESEGGTKHQRTTIVYFRDVRTSTKTTWRSRGSTRDERRGMQCNDVPELSAQMQHARIQACSRTKLMNVWIA</sequence>
<dbReference type="AlphaFoldDB" id="A0ABD1DCR5"/>
<dbReference type="Pfam" id="PF00412">
    <property type="entry name" value="LIM"/>
    <property type="match status" value="1"/>
</dbReference>
<evidence type="ECO:0000313" key="6">
    <source>
        <dbReference type="EMBL" id="KAL1397446.1"/>
    </source>
</evidence>
<accession>A0ABD1DCR5</accession>
<dbReference type="Gene3D" id="2.10.110.10">
    <property type="entry name" value="Cysteine Rich Protein"/>
    <property type="match status" value="1"/>
</dbReference>
<feature type="domain" description="LIM zinc-binding" evidence="5">
    <location>
        <begin position="3"/>
        <end position="44"/>
    </location>
</feature>
<dbReference type="EMBL" id="JBEHCU010006298">
    <property type="protein sequence ID" value="KAL1397446.1"/>
    <property type="molecule type" value="Genomic_DNA"/>
</dbReference>
<proteinExistence type="predicted"/>
<evidence type="ECO:0000256" key="1">
    <source>
        <dbReference type="ARBA" id="ARBA00022723"/>
    </source>
</evidence>
<keyword evidence="7" id="KW-1185">Reference proteome</keyword>
<dbReference type="GO" id="GO:0046872">
    <property type="term" value="F:metal ion binding"/>
    <property type="evidence" value="ECO:0007669"/>
    <property type="project" value="UniProtKB-KW"/>
</dbReference>
<evidence type="ECO:0000256" key="2">
    <source>
        <dbReference type="ARBA" id="ARBA00022833"/>
    </source>
</evidence>
<reference evidence="6 7" key="1">
    <citation type="submission" date="2024-05" db="EMBL/GenBank/DDBJ databases">
        <title>Culex pipiens pipiens assembly and annotation.</title>
        <authorList>
            <person name="Alout H."/>
            <person name="Durand T."/>
        </authorList>
    </citation>
    <scope>NUCLEOTIDE SEQUENCE [LARGE SCALE GENOMIC DNA]</scope>
    <source>
        <strain evidence="6">HA-2024</strain>
        <tissue evidence="6">Whole body</tissue>
    </source>
</reference>